<dbReference type="Gene3D" id="3.80.10.10">
    <property type="entry name" value="Ribonuclease Inhibitor"/>
    <property type="match status" value="1"/>
</dbReference>
<evidence type="ECO:0000259" key="8">
    <source>
        <dbReference type="SMART" id="SM00446"/>
    </source>
</evidence>
<evidence type="ECO:0000256" key="6">
    <source>
        <dbReference type="ARBA" id="ARBA00024238"/>
    </source>
</evidence>
<dbReference type="GeneID" id="85225829"/>
<reference evidence="9" key="1">
    <citation type="submission" date="2023-03" db="EMBL/GenBank/DDBJ databases">
        <title>Mating type loci evolution in Malassezia.</title>
        <authorList>
            <person name="Coelho M.A."/>
        </authorList>
    </citation>
    <scope>NUCLEOTIDE SEQUENCE</scope>
    <source>
        <strain evidence="9">CBS 9431</strain>
    </source>
</reference>
<dbReference type="InterPro" id="IPR044640">
    <property type="entry name" value="RU2A"/>
</dbReference>
<evidence type="ECO:0000313" key="10">
    <source>
        <dbReference type="Proteomes" id="UP001217754"/>
    </source>
</evidence>
<dbReference type="FunFam" id="3.80.10.10:FF:000026">
    <property type="entry name" value="U2 small nuclear ribonucleoprotein A"/>
    <property type="match status" value="1"/>
</dbReference>
<sequence length="253" mass="28842">MKLTAELLKQSDSALNPLKERELDLRGLKIVVLENLGVTRDQNDALDFTDNEIKYVGNLPRLVRLKHLILSNNLVSRIDENVARSLPFLHTLVLTNNALQDLRQVVPLRKLRHLEYLSLMGNPITREKHYREFVIWRVPSVRVLDYKRVTDKVRFFFFLLTQERDHARRLMETPEGRPSELAVRLSGSDAPAAPSTKSHSFEPGAPVAGAAGRLLSAKERQAIHDAIEKSESLDEIRKLEERLKLGYVPDADA</sequence>
<dbReference type="GO" id="GO:0030620">
    <property type="term" value="F:U2 snRNA binding"/>
    <property type="evidence" value="ECO:0007669"/>
    <property type="project" value="InterPro"/>
</dbReference>
<dbReference type="InterPro" id="IPR003603">
    <property type="entry name" value="U2A'_phosphoprotein32A_C"/>
</dbReference>
<dbReference type="SUPFAM" id="SSF52058">
    <property type="entry name" value="L domain-like"/>
    <property type="match status" value="1"/>
</dbReference>
<evidence type="ECO:0000256" key="4">
    <source>
        <dbReference type="ARBA" id="ARBA00023242"/>
    </source>
</evidence>
<dbReference type="PANTHER" id="PTHR10552">
    <property type="entry name" value="U2 SMALL NUCLEAR RIBONUCLEOPROTEIN A"/>
    <property type="match status" value="1"/>
</dbReference>
<comment type="similarity">
    <text evidence="5">Belongs to the U2 small nuclear ribonucleoprotein A family.</text>
</comment>
<evidence type="ECO:0000256" key="2">
    <source>
        <dbReference type="ARBA" id="ARBA00022614"/>
    </source>
</evidence>
<keyword evidence="2" id="KW-0433">Leucine-rich repeat</keyword>
<dbReference type="Proteomes" id="UP001217754">
    <property type="component" value="Chromosome 3"/>
</dbReference>
<dbReference type="SMART" id="SM00446">
    <property type="entry name" value="LRRcap"/>
    <property type="match status" value="1"/>
</dbReference>
<dbReference type="PANTHER" id="PTHR10552:SF6">
    <property type="entry name" value="U2 SMALL NUCLEAR RIBONUCLEOPROTEIN A"/>
    <property type="match status" value="1"/>
</dbReference>
<dbReference type="AlphaFoldDB" id="A0AAF0JA76"/>
<keyword evidence="4" id="KW-0539">Nucleus</keyword>
<name>A0AAF0JA76_9BASI</name>
<proteinExistence type="inferred from homology"/>
<evidence type="ECO:0000313" key="9">
    <source>
        <dbReference type="EMBL" id="WFD39208.1"/>
    </source>
</evidence>
<organism evidence="9 10">
    <name type="scientific">Malassezia japonica</name>
    <dbReference type="NCBI Taxonomy" id="223818"/>
    <lineage>
        <taxon>Eukaryota</taxon>
        <taxon>Fungi</taxon>
        <taxon>Dikarya</taxon>
        <taxon>Basidiomycota</taxon>
        <taxon>Ustilaginomycotina</taxon>
        <taxon>Malasseziomycetes</taxon>
        <taxon>Malasseziales</taxon>
        <taxon>Malasseziaceae</taxon>
        <taxon>Malassezia</taxon>
    </lineage>
</organism>
<evidence type="ECO:0000256" key="3">
    <source>
        <dbReference type="ARBA" id="ARBA00022737"/>
    </source>
</evidence>
<feature type="region of interest" description="Disordered" evidence="7">
    <location>
        <begin position="171"/>
        <end position="207"/>
    </location>
</feature>
<keyword evidence="10" id="KW-1185">Reference proteome</keyword>
<dbReference type="Pfam" id="PF14580">
    <property type="entry name" value="LRR_9"/>
    <property type="match status" value="1"/>
</dbReference>
<protein>
    <recommendedName>
        <fullName evidence="6">U2 small nuclear ribonucleoprotein A'</fullName>
    </recommendedName>
</protein>
<evidence type="ECO:0000256" key="1">
    <source>
        <dbReference type="ARBA" id="ARBA00004123"/>
    </source>
</evidence>
<keyword evidence="3" id="KW-0677">Repeat</keyword>
<evidence type="ECO:0000256" key="7">
    <source>
        <dbReference type="SAM" id="MobiDB-lite"/>
    </source>
</evidence>
<dbReference type="InterPro" id="IPR032675">
    <property type="entry name" value="LRR_dom_sf"/>
</dbReference>
<dbReference type="RefSeq" id="XP_060122105.1">
    <property type="nucleotide sequence ID" value="XM_060266122.1"/>
</dbReference>
<evidence type="ECO:0000256" key="5">
    <source>
        <dbReference type="ARBA" id="ARBA00024196"/>
    </source>
</evidence>
<dbReference type="GO" id="GO:0000398">
    <property type="term" value="P:mRNA splicing, via spliceosome"/>
    <property type="evidence" value="ECO:0007669"/>
    <property type="project" value="InterPro"/>
</dbReference>
<comment type="subcellular location">
    <subcellularLocation>
        <location evidence="1">Nucleus</location>
    </subcellularLocation>
</comment>
<feature type="domain" description="U2A'/phosphoprotein 32 family A C-terminal" evidence="8">
    <location>
        <begin position="127"/>
        <end position="145"/>
    </location>
</feature>
<accession>A0AAF0JA76</accession>
<gene>
    <name evidence="9" type="primary">LEA1</name>
    <name evidence="9" type="ORF">MJAP1_002178</name>
</gene>
<dbReference type="EMBL" id="CP119960">
    <property type="protein sequence ID" value="WFD39208.1"/>
    <property type="molecule type" value="Genomic_DNA"/>
</dbReference>
<dbReference type="GO" id="GO:0005686">
    <property type="term" value="C:U2 snRNP"/>
    <property type="evidence" value="ECO:0007669"/>
    <property type="project" value="TreeGrafter"/>
</dbReference>